<dbReference type="GeneID" id="38667073"/>
<accession>A0A348B4T0</accession>
<dbReference type="OrthoDB" id="41119at2157"/>
<dbReference type="PANTHER" id="PTHR37318">
    <property type="entry name" value="BSL7504 PROTEIN"/>
    <property type="match status" value="1"/>
</dbReference>
<dbReference type="SUPFAM" id="SSF46785">
    <property type="entry name" value="Winged helix' DNA-binding domain"/>
    <property type="match status" value="1"/>
</dbReference>
<dbReference type="InterPro" id="IPR027395">
    <property type="entry name" value="WH_DNA-bd_dom"/>
</dbReference>
<protein>
    <submittedName>
        <fullName evidence="2">ArsR family transcriptional regulator</fullName>
    </submittedName>
</protein>
<evidence type="ECO:0000313" key="4">
    <source>
        <dbReference type="Proteomes" id="UP000276741"/>
    </source>
</evidence>
<reference evidence="4" key="2">
    <citation type="submission" date="2018-04" db="EMBL/GenBank/DDBJ databases">
        <title>Complete genome sequence of Sulfodiicoccus acidiphilus strain HS-1.</title>
        <authorList>
            <person name="Sakai H.D."/>
            <person name="Kurosawa N."/>
        </authorList>
    </citation>
    <scope>NUCLEOTIDE SEQUENCE [LARGE SCALE GENOMIC DNA]</scope>
    <source>
        <strain evidence="4">HS-1</strain>
    </source>
</reference>
<dbReference type="Proteomes" id="UP000276741">
    <property type="component" value="Chromosome"/>
</dbReference>
<dbReference type="GO" id="GO:0003700">
    <property type="term" value="F:DNA-binding transcription factor activity"/>
    <property type="evidence" value="ECO:0007669"/>
    <property type="project" value="InterPro"/>
</dbReference>
<proteinExistence type="predicted"/>
<name>A0A348B4T0_9CREN</name>
<dbReference type="SMART" id="SM00418">
    <property type="entry name" value="HTH_ARSR"/>
    <property type="match status" value="1"/>
</dbReference>
<evidence type="ECO:0000313" key="3">
    <source>
        <dbReference type="EMBL" id="GGU01351.1"/>
    </source>
</evidence>
<evidence type="ECO:0000313" key="2">
    <source>
        <dbReference type="EMBL" id="BBD73182.1"/>
    </source>
</evidence>
<gene>
    <name evidence="3" type="ORF">GCM10007116_18160</name>
    <name evidence="2" type="ORF">HS1genome_1571</name>
</gene>
<dbReference type="EMBL" id="BMQS01000019">
    <property type="protein sequence ID" value="GGU01351.1"/>
    <property type="molecule type" value="Genomic_DNA"/>
</dbReference>
<sequence>MSEKLKELMELLSTPSFSSSARVGILLSLYYLGRVTFVDLLKATDLPKSSLFAHLQVLEDEGLILVKKSITLQGPRTIVVLTDKGKTAVLRYISLVRELEELK</sequence>
<dbReference type="InterPro" id="IPR001845">
    <property type="entry name" value="HTH_ArsR_DNA-bd_dom"/>
</dbReference>
<dbReference type="PANTHER" id="PTHR37318:SF1">
    <property type="entry name" value="BSL7504 PROTEIN"/>
    <property type="match status" value="1"/>
</dbReference>
<feature type="domain" description="HTH arsR-type" evidence="1">
    <location>
        <begin position="7"/>
        <end position="98"/>
    </location>
</feature>
<dbReference type="InterPro" id="IPR036388">
    <property type="entry name" value="WH-like_DNA-bd_sf"/>
</dbReference>
<reference evidence="3" key="4">
    <citation type="submission" date="2020-09" db="EMBL/GenBank/DDBJ databases">
        <authorList>
            <person name="Sun Q."/>
            <person name="Ohkuma M."/>
        </authorList>
    </citation>
    <scope>NUCLEOTIDE SEQUENCE</scope>
    <source>
        <strain evidence="3">JCM 31740</strain>
    </source>
</reference>
<dbReference type="InterPro" id="IPR036390">
    <property type="entry name" value="WH_DNA-bd_sf"/>
</dbReference>
<dbReference type="AlphaFoldDB" id="A0A348B4T0"/>
<keyword evidence="4" id="KW-1185">Reference proteome</keyword>
<dbReference type="Proteomes" id="UP000616143">
    <property type="component" value="Unassembled WGS sequence"/>
</dbReference>
<dbReference type="Pfam" id="PF13601">
    <property type="entry name" value="HTH_34"/>
    <property type="match status" value="1"/>
</dbReference>
<dbReference type="EMBL" id="AP018553">
    <property type="protein sequence ID" value="BBD73182.1"/>
    <property type="molecule type" value="Genomic_DNA"/>
</dbReference>
<reference evidence="3" key="1">
    <citation type="journal article" date="2014" name="Int. J. Syst. Evol. Microbiol.">
        <title>Complete genome sequence of Corynebacterium casei LMG S-19264T (=DSM 44701T), isolated from a smear-ripened cheese.</title>
        <authorList>
            <consortium name="US DOE Joint Genome Institute (JGI-PGF)"/>
            <person name="Walter F."/>
            <person name="Albersmeier A."/>
            <person name="Kalinowski J."/>
            <person name="Ruckert C."/>
        </authorList>
    </citation>
    <scope>NUCLEOTIDE SEQUENCE</scope>
    <source>
        <strain evidence="3">JCM 31740</strain>
    </source>
</reference>
<dbReference type="Gene3D" id="1.10.10.10">
    <property type="entry name" value="Winged helix-like DNA-binding domain superfamily/Winged helix DNA-binding domain"/>
    <property type="match status" value="1"/>
</dbReference>
<organism evidence="2 4">
    <name type="scientific">Sulfodiicoccus acidiphilus</name>
    <dbReference type="NCBI Taxonomy" id="1670455"/>
    <lineage>
        <taxon>Archaea</taxon>
        <taxon>Thermoproteota</taxon>
        <taxon>Thermoprotei</taxon>
        <taxon>Sulfolobales</taxon>
        <taxon>Sulfolobaceae</taxon>
        <taxon>Sulfodiicoccus</taxon>
    </lineage>
</organism>
<dbReference type="KEGG" id="sacd:HS1genome_1571"/>
<evidence type="ECO:0000259" key="1">
    <source>
        <dbReference type="SMART" id="SM00418"/>
    </source>
</evidence>
<dbReference type="RefSeq" id="WP_126450317.1">
    <property type="nucleotide sequence ID" value="NZ_AP018553.1"/>
</dbReference>
<reference evidence="2" key="3">
    <citation type="journal article" date="2019" name="BMC Res. Notes">
        <title>Complete genome sequence of the Sulfodiicoccus acidiphilus strain HS-1T, the first crenarchaeon that lacks polB3, isolated from an acidic hot spring in Ohwaku-dani, Hakone, Japan.</title>
        <authorList>
            <person name="Sakai H.D."/>
            <person name="Kurosawa N."/>
        </authorList>
    </citation>
    <scope>NUCLEOTIDE SEQUENCE</scope>
    <source>
        <strain evidence="2">HS-1</strain>
    </source>
</reference>